<reference evidence="3" key="1">
    <citation type="submission" date="2020-07" db="EMBL/GenBank/DDBJ databases">
        <title>Ethylene signaling mediates host invasion by parasitic plants.</title>
        <authorList>
            <person name="Yoshida S."/>
        </authorList>
    </citation>
    <scope>NUCLEOTIDE SEQUENCE</scope>
    <source>
        <strain evidence="3">Okayama</strain>
    </source>
</reference>
<name>A0A830CV17_9LAMI</name>
<sequence length="213" mass="23782">MREVALMNCLLSVYAKCGRVGDARVLFESLGDKDIVSWNSLINAYSVQENLDEVMNLFSRMRGENVKPDRQTFGSLASAVARVGNFEVGRIVHGQIVTYGFELDKHVGTSILALYSKCKKINESLKIFKRVGQKDVIFWTSMISGLVQNDSADKALRVFQEMLIMRVCPSAANHGLRSCGLCSIGFYQTRKVDTTVTCYGPKCPWISLHKILS</sequence>
<comment type="caution">
    <text evidence="3">The sequence shown here is derived from an EMBL/GenBank/DDBJ whole genome shotgun (WGS) entry which is preliminary data.</text>
</comment>
<protein>
    <submittedName>
        <fullName evidence="3">Pentatricopeptide repeat-containing protein at4g04370</fullName>
    </submittedName>
</protein>
<dbReference type="Proteomes" id="UP000653305">
    <property type="component" value="Unassembled WGS sequence"/>
</dbReference>
<evidence type="ECO:0000313" key="4">
    <source>
        <dbReference type="Proteomes" id="UP000653305"/>
    </source>
</evidence>
<gene>
    <name evidence="3" type="ORF">PHJA_002430900</name>
</gene>
<evidence type="ECO:0000313" key="3">
    <source>
        <dbReference type="EMBL" id="GFQ02870.1"/>
    </source>
</evidence>
<dbReference type="PROSITE" id="PS51375">
    <property type="entry name" value="PPR"/>
    <property type="match status" value="2"/>
</dbReference>
<evidence type="ECO:0000256" key="1">
    <source>
        <dbReference type="ARBA" id="ARBA00022737"/>
    </source>
</evidence>
<keyword evidence="4" id="KW-1185">Reference proteome</keyword>
<evidence type="ECO:0000256" key="2">
    <source>
        <dbReference type="PROSITE-ProRule" id="PRU00708"/>
    </source>
</evidence>
<proteinExistence type="predicted"/>
<dbReference type="NCBIfam" id="TIGR00756">
    <property type="entry name" value="PPR"/>
    <property type="match status" value="2"/>
</dbReference>
<dbReference type="PANTHER" id="PTHR47926">
    <property type="entry name" value="PENTATRICOPEPTIDE REPEAT-CONTAINING PROTEIN"/>
    <property type="match status" value="1"/>
</dbReference>
<dbReference type="GO" id="GO:0003723">
    <property type="term" value="F:RNA binding"/>
    <property type="evidence" value="ECO:0007669"/>
    <property type="project" value="InterPro"/>
</dbReference>
<feature type="repeat" description="PPR" evidence="2">
    <location>
        <begin position="34"/>
        <end position="68"/>
    </location>
</feature>
<dbReference type="OrthoDB" id="185373at2759"/>
<dbReference type="InterPro" id="IPR002885">
    <property type="entry name" value="PPR_rpt"/>
</dbReference>
<dbReference type="InterPro" id="IPR046960">
    <property type="entry name" value="PPR_At4g14850-like_plant"/>
</dbReference>
<dbReference type="Pfam" id="PF01535">
    <property type="entry name" value="PPR"/>
    <property type="match status" value="2"/>
</dbReference>
<dbReference type="GO" id="GO:0009451">
    <property type="term" value="P:RNA modification"/>
    <property type="evidence" value="ECO:0007669"/>
    <property type="project" value="InterPro"/>
</dbReference>
<accession>A0A830CV17</accession>
<keyword evidence="1" id="KW-0677">Repeat</keyword>
<dbReference type="Pfam" id="PF13041">
    <property type="entry name" value="PPR_2"/>
    <property type="match status" value="1"/>
</dbReference>
<dbReference type="EMBL" id="BMAC01000782">
    <property type="protein sequence ID" value="GFQ02870.1"/>
    <property type="molecule type" value="Genomic_DNA"/>
</dbReference>
<feature type="repeat" description="PPR" evidence="2">
    <location>
        <begin position="135"/>
        <end position="169"/>
    </location>
</feature>
<organism evidence="3 4">
    <name type="scientific">Phtheirospermum japonicum</name>
    <dbReference type="NCBI Taxonomy" id="374723"/>
    <lineage>
        <taxon>Eukaryota</taxon>
        <taxon>Viridiplantae</taxon>
        <taxon>Streptophyta</taxon>
        <taxon>Embryophyta</taxon>
        <taxon>Tracheophyta</taxon>
        <taxon>Spermatophyta</taxon>
        <taxon>Magnoliopsida</taxon>
        <taxon>eudicotyledons</taxon>
        <taxon>Gunneridae</taxon>
        <taxon>Pentapetalae</taxon>
        <taxon>asterids</taxon>
        <taxon>lamiids</taxon>
        <taxon>Lamiales</taxon>
        <taxon>Orobanchaceae</taxon>
        <taxon>Orobanchaceae incertae sedis</taxon>
        <taxon>Phtheirospermum</taxon>
    </lineage>
</organism>
<dbReference type="Gene3D" id="1.25.40.10">
    <property type="entry name" value="Tetratricopeptide repeat domain"/>
    <property type="match status" value="2"/>
</dbReference>
<dbReference type="AlphaFoldDB" id="A0A830CV17"/>
<dbReference type="InterPro" id="IPR011990">
    <property type="entry name" value="TPR-like_helical_dom_sf"/>
</dbReference>